<evidence type="ECO:0000313" key="5">
    <source>
        <dbReference type="Proteomes" id="UP000262712"/>
    </source>
</evidence>
<gene>
    <name evidence="2" type="ORF">AMOL_0114</name>
    <name evidence="3" type="ORF">CPU12_13370</name>
</gene>
<dbReference type="RefSeq" id="WP_099343615.1">
    <property type="nucleotide sequence ID" value="NZ_CP032098.1"/>
</dbReference>
<dbReference type="AlphaFoldDB" id="A0A2G1DEJ0"/>
<keyword evidence="1" id="KW-0143">Chaperone</keyword>
<dbReference type="InterPro" id="IPR036411">
    <property type="entry name" value="TorD-like_sf"/>
</dbReference>
<keyword evidence="4" id="KW-1185">Reference proteome</keyword>
<evidence type="ECO:0000313" key="3">
    <source>
        <dbReference type="EMBL" id="PHO16874.1"/>
    </source>
</evidence>
<accession>A0A2G1DEJ0</accession>
<dbReference type="Proteomes" id="UP000221222">
    <property type="component" value="Unassembled WGS sequence"/>
</dbReference>
<dbReference type="InterPro" id="IPR050289">
    <property type="entry name" value="TorD/DmsD_chaperones"/>
</dbReference>
<dbReference type="Gene3D" id="1.10.3480.10">
    <property type="entry name" value="TorD-like"/>
    <property type="match status" value="1"/>
</dbReference>
<dbReference type="Proteomes" id="UP000262712">
    <property type="component" value="Chromosome"/>
</dbReference>
<sequence length="212" mass="25233">MDNIKVLAQMASIFSQFLYNPPSEEEWENIKEQKILLEWFIHSDNKNNKEALNLWEKSHHNESYIDLSVDYTDLFICDEIYLKAPPYGSFYLDMSGELYSKESDTVKEFYTQCSFFTKALLGQPADFIAIELEFLSTLLSNLHRDEVFKNILIEFLKQNFLSWVKTWIIDLKTNSKSFFYKGLAFQIEEFCDMLIEEFDIKDYEKKVYRKAS</sequence>
<proteinExistence type="predicted"/>
<evidence type="ECO:0000313" key="4">
    <source>
        <dbReference type="Proteomes" id="UP000221222"/>
    </source>
</evidence>
<dbReference type="EMBL" id="CP032098">
    <property type="protein sequence ID" value="AXX91153.1"/>
    <property type="molecule type" value="Genomic_DNA"/>
</dbReference>
<dbReference type="Pfam" id="PF02613">
    <property type="entry name" value="Nitrate_red_del"/>
    <property type="match status" value="1"/>
</dbReference>
<organism evidence="3 4">
    <name type="scientific">Malaciobacter molluscorum LMG 25693</name>
    <dbReference type="NCBI Taxonomy" id="870501"/>
    <lineage>
        <taxon>Bacteria</taxon>
        <taxon>Pseudomonadati</taxon>
        <taxon>Campylobacterota</taxon>
        <taxon>Epsilonproteobacteria</taxon>
        <taxon>Campylobacterales</taxon>
        <taxon>Arcobacteraceae</taxon>
        <taxon>Malaciobacter</taxon>
    </lineage>
</organism>
<protein>
    <submittedName>
        <fullName evidence="2">Dimethyl sulfoxide reductase chaperone DmsD</fullName>
    </submittedName>
</protein>
<dbReference type="EMBL" id="NXFY01000031">
    <property type="protein sequence ID" value="PHO16874.1"/>
    <property type="molecule type" value="Genomic_DNA"/>
</dbReference>
<name>A0A2G1DEJ0_9BACT</name>
<reference evidence="3 4" key="1">
    <citation type="submission" date="2017-09" db="EMBL/GenBank/DDBJ databases">
        <title>Arcobacter canalis sp. nov., a new species isolated from a water canal contaminated with urban sewage.</title>
        <authorList>
            <person name="Perez-Cataluna A."/>
            <person name="Salas-Masso N."/>
            <person name="Figueras M.J."/>
        </authorList>
    </citation>
    <scope>NUCLEOTIDE SEQUENCE [LARGE SCALE GENOMIC DNA]</scope>
    <source>
        <strain evidence="3 4">F98-3</strain>
    </source>
</reference>
<evidence type="ECO:0000313" key="2">
    <source>
        <dbReference type="EMBL" id="AXX91153.1"/>
    </source>
</evidence>
<evidence type="ECO:0000256" key="1">
    <source>
        <dbReference type="ARBA" id="ARBA00023186"/>
    </source>
</evidence>
<dbReference type="PANTHER" id="PTHR34227:SF1">
    <property type="entry name" value="DIMETHYL SULFOXIDE REDUCTASE CHAPERONE-RELATED"/>
    <property type="match status" value="1"/>
</dbReference>
<reference evidence="2 5" key="2">
    <citation type="submission" date="2018-08" db="EMBL/GenBank/DDBJ databases">
        <title>Complete genome of the Arcobacter molluscorum type strain LMG 25693.</title>
        <authorList>
            <person name="Miller W.G."/>
            <person name="Yee E."/>
            <person name="Bono J.L."/>
        </authorList>
    </citation>
    <scope>NUCLEOTIDE SEQUENCE [LARGE SCALE GENOMIC DNA]</scope>
    <source>
        <strain evidence="2 5">CECT 7696</strain>
    </source>
</reference>
<dbReference type="KEGG" id="amol:AMOL_0114"/>
<dbReference type="InterPro" id="IPR020945">
    <property type="entry name" value="DMSO/NO3_reduct_chaperone"/>
</dbReference>
<dbReference type="SUPFAM" id="SSF89155">
    <property type="entry name" value="TorD-like"/>
    <property type="match status" value="1"/>
</dbReference>
<dbReference type="PANTHER" id="PTHR34227">
    <property type="entry name" value="CHAPERONE PROTEIN YCDY"/>
    <property type="match status" value="1"/>
</dbReference>